<keyword evidence="2" id="KW-0479">Metal-binding</keyword>
<dbReference type="EMBL" id="JAPEUX010000005">
    <property type="protein sequence ID" value="KAJ4351414.1"/>
    <property type="molecule type" value="Genomic_DNA"/>
</dbReference>
<dbReference type="AlphaFoldDB" id="A0A9W9C8U7"/>
<feature type="compositionally biased region" description="Basic and acidic residues" evidence="6">
    <location>
        <begin position="429"/>
        <end position="441"/>
    </location>
</feature>
<organism evidence="8 9">
    <name type="scientific">Didymosphaeria variabile</name>
    <dbReference type="NCBI Taxonomy" id="1932322"/>
    <lineage>
        <taxon>Eukaryota</taxon>
        <taxon>Fungi</taxon>
        <taxon>Dikarya</taxon>
        <taxon>Ascomycota</taxon>
        <taxon>Pezizomycotina</taxon>
        <taxon>Dothideomycetes</taxon>
        <taxon>Pleosporomycetidae</taxon>
        <taxon>Pleosporales</taxon>
        <taxon>Massarineae</taxon>
        <taxon>Didymosphaeriaceae</taxon>
        <taxon>Didymosphaeria</taxon>
    </lineage>
</organism>
<evidence type="ECO:0000256" key="3">
    <source>
        <dbReference type="ARBA" id="ARBA00023015"/>
    </source>
</evidence>
<evidence type="ECO:0000256" key="1">
    <source>
        <dbReference type="ARBA" id="ARBA00004123"/>
    </source>
</evidence>
<evidence type="ECO:0000256" key="4">
    <source>
        <dbReference type="ARBA" id="ARBA00023163"/>
    </source>
</evidence>
<accession>A0A9W9C8U7</accession>
<name>A0A9W9C8U7_9PLEO</name>
<sequence>MVFLLGGYLFRHMRLLGLDKPTHTAADETVDPKRELENRVVWACYTIDVIVASGVDKNSAWRGDSPDIPLPCSDAEFLSQIPSNASFLLDALENPIVVRSLELPALSAILIHLRDCIRESISTSNIWEPISPFMSILQRLEAFYANLPPRYLLTELNMYMHKDQHTLGALVSLHLFYHAAMCDLTRISLPGFNFPLAAGFRNATDEFTAQCQDRCLFHAKEVANIVWASKSHGRLAFDDSFAADATSESTKIHIVCAALNLGGIESMPAATRVICNNFDVLKMLALGKPGPSPHVRALLSLCVGFGFHELAKQCSDIDTSEIGFQAEVTGSAGEHHLINTALFRRARSEARAQQEQSSPRTVRSIEGEQDQSRLRPPPISPTATTHTQPGPEELQQRAMQQYPVDDLSMPLSQRLGDSLDEAGQMSTEDYLRTADESESIH</sequence>
<dbReference type="GO" id="GO:0003677">
    <property type="term" value="F:DNA binding"/>
    <property type="evidence" value="ECO:0007669"/>
    <property type="project" value="InterPro"/>
</dbReference>
<keyword evidence="9" id="KW-1185">Reference proteome</keyword>
<proteinExistence type="predicted"/>
<dbReference type="GO" id="GO:0005634">
    <property type="term" value="C:nucleus"/>
    <property type="evidence" value="ECO:0007669"/>
    <property type="project" value="UniProtKB-SubCell"/>
</dbReference>
<keyword evidence="4" id="KW-0804">Transcription</keyword>
<comment type="caution">
    <text evidence="8">The sequence shown here is derived from an EMBL/GenBank/DDBJ whole genome shotgun (WGS) entry which is preliminary data.</text>
</comment>
<feature type="compositionally biased region" description="Basic and acidic residues" evidence="6">
    <location>
        <begin position="363"/>
        <end position="373"/>
    </location>
</feature>
<keyword evidence="5" id="KW-0539">Nucleus</keyword>
<comment type="subcellular location">
    <subcellularLocation>
        <location evidence="1">Nucleus</location>
    </subcellularLocation>
</comment>
<dbReference type="CDD" id="cd12148">
    <property type="entry name" value="fungal_TF_MHR"/>
    <property type="match status" value="1"/>
</dbReference>
<evidence type="ECO:0000259" key="7">
    <source>
        <dbReference type="Pfam" id="PF04082"/>
    </source>
</evidence>
<dbReference type="GO" id="GO:0000981">
    <property type="term" value="F:DNA-binding transcription factor activity, RNA polymerase II-specific"/>
    <property type="evidence" value="ECO:0007669"/>
    <property type="project" value="InterPro"/>
</dbReference>
<dbReference type="PANTHER" id="PTHR47338">
    <property type="entry name" value="ZN(II)2CYS6 TRANSCRIPTION FACTOR (EUROFUNG)-RELATED"/>
    <property type="match status" value="1"/>
</dbReference>
<dbReference type="InterPro" id="IPR007219">
    <property type="entry name" value="XnlR_reg_dom"/>
</dbReference>
<dbReference type="PANTHER" id="PTHR47338:SF7">
    <property type="entry name" value="ZN(II)2CYS6 TRANSCRIPTION FACTOR (EUROFUNG)"/>
    <property type="match status" value="1"/>
</dbReference>
<reference evidence="8" key="1">
    <citation type="submission" date="2022-10" db="EMBL/GenBank/DDBJ databases">
        <title>Tapping the CABI collections for fungal endophytes: first genome assemblies for Collariella, Neodidymelliopsis, Ascochyta clinopodiicola, Didymella pomorum, Didymosphaeria variabile, Neocosmospora piperis and Neocucurbitaria cava.</title>
        <authorList>
            <person name="Hill R."/>
        </authorList>
    </citation>
    <scope>NUCLEOTIDE SEQUENCE</scope>
    <source>
        <strain evidence="8">IMI 356815</strain>
    </source>
</reference>
<keyword evidence="3" id="KW-0805">Transcription regulation</keyword>
<dbReference type="Pfam" id="PF04082">
    <property type="entry name" value="Fungal_trans"/>
    <property type="match status" value="1"/>
</dbReference>
<evidence type="ECO:0000256" key="2">
    <source>
        <dbReference type="ARBA" id="ARBA00022723"/>
    </source>
</evidence>
<dbReference type="GO" id="GO:0006351">
    <property type="term" value="P:DNA-templated transcription"/>
    <property type="evidence" value="ECO:0007669"/>
    <property type="project" value="InterPro"/>
</dbReference>
<dbReference type="GO" id="GO:0008270">
    <property type="term" value="F:zinc ion binding"/>
    <property type="evidence" value="ECO:0007669"/>
    <property type="project" value="InterPro"/>
</dbReference>
<evidence type="ECO:0000313" key="8">
    <source>
        <dbReference type="EMBL" id="KAJ4351414.1"/>
    </source>
</evidence>
<evidence type="ECO:0000256" key="5">
    <source>
        <dbReference type="ARBA" id="ARBA00023242"/>
    </source>
</evidence>
<dbReference type="OrthoDB" id="2563500at2759"/>
<dbReference type="Proteomes" id="UP001140513">
    <property type="component" value="Unassembled WGS sequence"/>
</dbReference>
<protein>
    <recommendedName>
        <fullName evidence="7">Xylanolytic transcriptional activator regulatory domain-containing protein</fullName>
    </recommendedName>
</protein>
<evidence type="ECO:0000256" key="6">
    <source>
        <dbReference type="SAM" id="MobiDB-lite"/>
    </source>
</evidence>
<dbReference type="InterPro" id="IPR050815">
    <property type="entry name" value="TF_fung"/>
</dbReference>
<gene>
    <name evidence="8" type="ORF">N0V89_006756</name>
</gene>
<dbReference type="GeneID" id="80910286"/>
<evidence type="ECO:0000313" key="9">
    <source>
        <dbReference type="Proteomes" id="UP001140513"/>
    </source>
</evidence>
<feature type="region of interest" description="Disordered" evidence="6">
    <location>
        <begin position="348"/>
        <end position="441"/>
    </location>
</feature>
<feature type="domain" description="Xylanolytic transcriptional activator regulatory" evidence="7">
    <location>
        <begin position="28"/>
        <end position="115"/>
    </location>
</feature>
<dbReference type="RefSeq" id="XP_056069770.1">
    <property type="nucleotide sequence ID" value="XM_056215523.1"/>
</dbReference>